<protein>
    <submittedName>
        <fullName evidence="1">Uncharacterized protein</fullName>
    </submittedName>
</protein>
<gene>
    <name evidence="1" type="ORF">UFOVP160_42</name>
</gene>
<proteinExistence type="predicted"/>
<accession>A0A6J7WB83</accession>
<dbReference type="EMBL" id="LR798210">
    <property type="protein sequence ID" value="CAB5187406.1"/>
    <property type="molecule type" value="Genomic_DNA"/>
</dbReference>
<reference evidence="1" key="1">
    <citation type="submission" date="2020-05" db="EMBL/GenBank/DDBJ databases">
        <authorList>
            <person name="Chiriac C."/>
            <person name="Salcher M."/>
            <person name="Ghai R."/>
            <person name="Kavagutti S V."/>
        </authorList>
    </citation>
    <scope>NUCLEOTIDE SEQUENCE</scope>
</reference>
<organism evidence="1">
    <name type="scientific">uncultured Caudovirales phage</name>
    <dbReference type="NCBI Taxonomy" id="2100421"/>
    <lineage>
        <taxon>Viruses</taxon>
        <taxon>Duplodnaviria</taxon>
        <taxon>Heunggongvirae</taxon>
        <taxon>Uroviricota</taxon>
        <taxon>Caudoviricetes</taxon>
        <taxon>Peduoviridae</taxon>
        <taxon>Maltschvirus</taxon>
        <taxon>Maltschvirus maltsch</taxon>
    </lineage>
</organism>
<name>A0A6J7WB83_9CAUD</name>
<sequence>METTVDPWVHRSQGMRCKTCIWFAPKQTIQAGTIDTPNPVYHLGRCRRHAPTMNGYPVVFVNDWCGDHRIDENKV</sequence>
<evidence type="ECO:0000313" key="1">
    <source>
        <dbReference type="EMBL" id="CAB5187406.1"/>
    </source>
</evidence>